<evidence type="ECO:0000256" key="1">
    <source>
        <dbReference type="ARBA" id="ARBA00013258"/>
    </source>
</evidence>
<dbReference type="GO" id="GO:0004314">
    <property type="term" value="F:[acyl-carrier-protein] S-malonyltransferase activity"/>
    <property type="evidence" value="ECO:0007669"/>
    <property type="project" value="UniProtKB-EC"/>
</dbReference>
<evidence type="ECO:0000256" key="2">
    <source>
        <dbReference type="ARBA" id="ARBA00022679"/>
    </source>
</evidence>
<keyword evidence="7" id="KW-1185">Reference proteome</keyword>
<dbReference type="STRING" id="290338.CKO_04762"/>
<dbReference type="InterPro" id="IPR016035">
    <property type="entry name" value="Acyl_Trfase/lysoPLipase"/>
</dbReference>
<dbReference type="NCBIfam" id="TIGR03131">
    <property type="entry name" value="malonate_mdcH"/>
    <property type="match status" value="1"/>
</dbReference>
<dbReference type="RefSeq" id="WP_012135449.1">
    <property type="nucleotide sequence ID" value="NC_009792.1"/>
</dbReference>
<comment type="catalytic activity">
    <reaction evidence="4">
        <text>holo-[ACP] + malonyl-CoA = malonyl-[ACP] + CoA</text>
        <dbReference type="Rhea" id="RHEA:41792"/>
        <dbReference type="Rhea" id="RHEA-COMP:9623"/>
        <dbReference type="Rhea" id="RHEA-COMP:9685"/>
        <dbReference type="ChEBI" id="CHEBI:57287"/>
        <dbReference type="ChEBI" id="CHEBI:57384"/>
        <dbReference type="ChEBI" id="CHEBI:64479"/>
        <dbReference type="ChEBI" id="CHEBI:78449"/>
        <dbReference type="EC" id="2.3.1.39"/>
    </reaction>
</comment>
<dbReference type="AlphaFoldDB" id="A8AQP4"/>
<dbReference type="PANTHER" id="PTHR42681:SF1">
    <property type="entry name" value="MALONYL-COA-ACYL CARRIER PROTEIN TRANSACYLASE, MITOCHONDRIAL"/>
    <property type="match status" value="1"/>
</dbReference>
<dbReference type="OrthoDB" id="9808564at2"/>
<dbReference type="InterPro" id="IPR017554">
    <property type="entry name" value="Malonate_deCOase_MdcHsu"/>
</dbReference>
<dbReference type="PANTHER" id="PTHR42681">
    <property type="entry name" value="MALONYL-COA-ACYL CARRIER PROTEIN TRANSACYLASE, MITOCHONDRIAL"/>
    <property type="match status" value="1"/>
</dbReference>
<dbReference type="SUPFAM" id="SSF52151">
    <property type="entry name" value="FabD/lysophospholipase-like"/>
    <property type="match status" value="1"/>
</dbReference>
<sequence length="298" mass="31722">MKILFTFPGQGTQYAGMLQNLPGTELALAREVLGAEANTLDTPDALQHTRAVQLALLIAGVAWARELERRGVAPDIVSGLSIGAYPAAVIAGALEFTDALTLVALRGDLMEQAYPHGYGLTAIMGLTLPQVESLVAGSGTFIANLNAETQIVIAGNDEAMADVAKRALDKGASKAHRLAVSVPSHCALLAEPAQQLVEAFRHVTLSRPRCAYLSGSTGRVLWQPERIADDLAMNMARTVRWQDAAISANEREARLAIEMPPGGVLTCLTRQAEWEGESVSLERSGVDVAVHLAKRLRG</sequence>
<dbReference type="SMART" id="SM00827">
    <property type="entry name" value="PKS_AT"/>
    <property type="match status" value="1"/>
</dbReference>
<name>A8AQP4_CITK8</name>
<dbReference type="KEGG" id="cko:CKO_04762"/>
<dbReference type="EMBL" id="CP000822">
    <property type="protein sequence ID" value="ABV15807.1"/>
    <property type="molecule type" value="Genomic_DNA"/>
</dbReference>
<dbReference type="Proteomes" id="UP000008148">
    <property type="component" value="Chromosome"/>
</dbReference>
<dbReference type="InterPro" id="IPR016036">
    <property type="entry name" value="Malonyl_transacylase_ACP-bd"/>
</dbReference>
<dbReference type="InterPro" id="IPR001227">
    <property type="entry name" value="Ac_transferase_dom_sf"/>
</dbReference>
<dbReference type="Gene3D" id="3.30.70.250">
    <property type="entry name" value="Malonyl-CoA ACP transacylase, ACP-binding"/>
    <property type="match status" value="1"/>
</dbReference>
<gene>
    <name evidence="6" type="ordered locus">CKO_04762</name>
</gene>
<accession>A8AQP4</accession>
<proteinExistence type="predicted"/>
<keyword evidence="2" id="KW-0808">Transferase</keyword>
<evidence type="ECO:0000256" key="4">
    <source>
        <dbReference type="ARBA" id="ARBA00048462"/>
    </source>
</evidence>
<keyword evidence="3" id="KW-0012">Acyltransferase</keyword>
<feature type="domain" description="Malonyl-CoA:ACP transacylase (MAT)" evidence="5">
    <location>
        <begin position="6"/>
        <end position="286"/>
    </location>
</feature>
<dbReference type="GeneID" id="45138273"/>
<reference evidence="6 7" key="1">
    <citation type="submission" date="2007-08" db="EMBL/GenBank/DDBJ databases">
        <authorList>
            <consortium name="The Citrobacter koseri Genome Sequencing Project"/>
            <person name="McClelland M."/>
            <person name="Sanderson E.K."/>
            <person name="Porwollik S."/>
            <person name="Spieth J."/>
            <person name="Clifton W.S."/>
            <person name="Latreille P."/>
            <person name="Courtney L."/>
            <person name="Wang C."/>
            <person name="Pepin K."/>
            <person name="Bhonagiri V."/>
            <person name="Nash W."/>
            <person name="Johnson M."/>
            <person name="Thiruvilangam P."/>
            <person name="Wilson R."/>
        </authorList>
    </citation>
    <scope>NUCLEOTIDE SEQUENCE [LARGE SCALE GENOMIC DNA]</scope>
    <source>
        <strain evidence="7">ATCC BAA-895 / CDC 4225-83 / SGSC4696</strain>
    </source>
</reference>
<evidence type="ECO:0000256" key="3">
    <source>
        <dbReference type="ARBA" id="ARBA00023315"/>
    </source>
</evidence>
<dbReference type="GO" id="GO:0006633">
    <property type="term" value="P:fatty acid biosynthetic process"/>
    <property type="evidence" value="ECO:0007669"/>
    <property type="project" value="TreeGrafter"/>
</dbReference>
<evidence type="ECO:0000259" key="5">
    <source>
        <dbReference type="SMART" id="SM00827"/>
    </source>
</evidence>
<dbReference type="GO" id="GO:0005829">
    <property type="term" value="C:cytosol"/>
    <property type="evidence" value="ECO:0007669"/>
    <property type="project" value="TreeGrafter"/>
</dbReference>
<dbReference type="HOGENOM" id="CLU_030558_4_1_6"/>
<dbReference type="EC" id="2.3.1.39" evidence="1"/>
<dbReference type="Gene3D" id="3.40.366.10">
    <property type="entry name" value="Malonyl-Coenzyme A Acyl Carrier Protein, domain 2"/>
    <property type="match status" value="1"/>
</dbReference>
<dbReference type="InterPro" id="IPR050858">
    <property type="entry name" value="Mal-CoA-ACP_Trans/PKS_FabD"/>
</dbReference>
<organism evidence="6 7">
    <name type="scientific">Citrobacter koseri (strain ATCC BAA-895 / CDC 4225-83 / SGSC4696)</name>
    <dbReference type="NCBI Taxonomy" id="290338"/>
    <lineage>
        <taxon>Bacteria</taxon>
        <taxon>Pseudomonadati</taxon>
        <taxon>Pseudomonadota</taxon>
        <taxon>Gammaproteobacteria</taxon>
        <taxon>Enterobacterales</taxon>
        <taxon>Enterobacteriaceae</taxon>
        <taxon>Citrobacter</taxon>
    </lineage>
</organism>
<evidence type="ECO:0000313" key="7">
    <source>
        <dbReference type="Proteomes" id="UP000008148"/>
    </source>
</evidence>
<protein>
    <recommendedName>
        <fullName evidence="1">[acyl-carrier-protein] S-malonyltransferase</fullName>
        <ecNumber evidence="1">2.3.1.39</ecNumber>
    </recommendedName>
</protein>
<dbReference type="InterPro" id="IPR014043">
    <property type="entry name" value="Acyl_transferase_dom"/>
</dbReference>
<dbReference type="Pfam" id="PF00698">
    <property type="entry name" value="Acyl_transf_1"/>
    <property type="match status" value="1"/>
</dbReference>
<dbReference type="SUPFAM" id="SSF55048">
    <property type="entry name" value="Probable ACP-binding domain of malonyl-CoA ACP transacylase"/>
    <property type="match status" value="1"/>
</dbReference>
<evidence type="ECO:0000313" key="6">
    <source>
        <dbReference type="EMBL" id="ABV15807.1"/>
    </source>
</evidence>